<keyword evidence="2" id="KW-1185">Reference proteome</keyword>
<dbReference type="Proteomes" id="UP001404845">
    <property type="component" value="Unassembled WGS sequence"/>
</dbReference>
<dbReference type="InterPro" id="IPR029016">
    <property type="entry name" value="GAF-like_dom_sf"/>
</dbReference>
<dbReference type="SUPFAM" id="SSF55781">
    <property type="entry name" value="GAF domain-like"/>
    <property type="match status" value="1"/>
</dbReference>
<reference evidence="1 2" key="1">
    <citation type="journal article" date="2023" name="PLoS ONE">
        <title>Complete genome assembly of Hawai'i environmental nontuberculous mycobacteria reveals unexpected co-isolation with methylobacteria.</title>
        <authorList>
            <person name="Hendrix J."/>
            <person name="Epperson L.E."/>
            <person name="Tong E.I."/>
            <person name="Chan Y.L."/>
            <person name="Hasan N.A."/>
            <person name="Dawrs S.N."/>
            <person name="Norton G.J."/>
            <person name="Virdi R."/>
            <person name="Crooks J.L."/>
            <person name="Chan E.D."/>
            <person name="Honda J.R."/>
            <person name="Strong M."/>
        </authorList>
    </citation>
    <scope>NUCLEOTIDE SEQUENCE [LARGE SCALE GENOMIC DNA]</scope>
    <source>
        <strain evidence="1 2">NJH_HI01</strain>
    </source>
</reference>
<dbReference type="Gene3D" id="3.30.450.40">
    <property type="match status" value="1"/>
</dbReference>
<accession>A0ABU9ZAJ5</accession>
<name>A0ABU9ZAJ5_9HYPH</name>
<organism evidence="1 2">
    <name type="scientific">Methylorubrum rhodesianum</name>
    <dbReference type="NCBI Taxonomy" id="29427"/>
    <lineage>
        <taxon>Bacteria</taxon>
        <taxon>Pseudomonadati</taxon>
        <taxon>Pseudomonadota</taxon>
        <taxon>Alphaproteobacteria</taxon>
        <taxon>Hyphomicrobiales</taxon>
        <taxon>Methylobacteriaceae</taxon>
        <taxon>Methylorubrum</taxon>
    </lineage>
</organism>
<dbReference type="PANTHER" id="PTHR43102">
    <property type="entry name" value="SLR1143 PROTEIN"/>
    <property type="match status" value="1"/>
</dbReference>
<evidence type="ECO:0000313" key="1">
    <source>
        <dbReference type="EMBL" id="MEN3228312.1"/>
    </source>
</evidence>
<proteinExistence type="predicted"/>
<dbReference type="PANTHER" id="PTHR43102:SF2">
    <property type="entry name" value="GAF DOMAIN-CONTAINING PROTEIN"/>
    <property type="match status" value="1"/>
</dbReference>
<gene>
    <name evidence="1" type="ORF">PUR21_11795</name>
</gene>
<evidence type="ECO:0000313" key="2">
    <source>
        <dbReference type="Proteomes" id="UP001404845"/>
    </source>
</evidence>
<protein>
    <submittedName>
        <fullName evidence="1">GAF domain-containing protein</fullName>
    </submittedName>
</protein>
<comment type="caution">
    <text evidence="1">The sequence shown here is derived from an EMBL/GenBank/DDBJ whole genome shotgun (WGS) entry which is preliminary data.</text>
</comment>
<dbReference type="EMBL" id="JAQYXL010000001">
    <property type="protein sequence ID" value="MEN3228312.1"/>
    <property type="molecule type" value="Genomic_DNA"/>
</dbReference>
<sequence length="149" mass="16407">MGRPSQTTIEFAHLRALAGYDILDTPRERESDDVAELAAEICGTPIAVVNFIGDGRQFFKAEVGLRVRETSPETSFRRQAILQSDFLYVPDAARDPRFAGNPLVTGEPGLRFYAGALLRTEDGYPVGTVCVIHLPARKPLPPAVRRPRS</sequence>